<feature type="compositionally biased region" description="Basic and acidic residues" evidence="1">
    <location>
        <begin position="60"/>
        <end position="71"/>
    </location>
</feature>
<reference evidence="2" key="1">
    <citation type="submission" date="2013-10" db="EMBL/GenBank/DDBJ databases">
        <title>Genomic analysis of the causative agents of coccidiosis in chickens.</title>
        <authorList>
            <person name="Reid A.J."/>
            <person name="Blake D."/>
            <person name="Billington K."/>
            <person name="Browne H."/>
            <person name="Dunn M."/>
            <person name="Hung S."/>
            <person name="Kawahara F."/>
            <person name="Miranda-Saavedra D."/>
            <person name="Mourier T."/>
            <person name="Nagra H."/>
            <person name="Otto T.D."/>
            <person name="Rawlings N."/>
            <person name="Sanchez A."/>
            <person name="Sanders M."/>
            <person name="Subramaniam C."/>
            <person name="Tay Y."/>
            <person name="Dear P."/>
            <person name="Doerig C."/>
            <person name="Gruber A."/>
            <person name="Parkinson J."/>
            <person name="Shirley M."/>
            <person name="Wan K.L."/>
            <person name="Berriman M."/>
            <person name="Tomley F."/>
            <person name="Pain A."/>
        </authorList>
    </citation>
    <scope>NUCLEOTIDE SEQUENCE [LARGE SCALE GENOMIC DNA]</scope>
    <source>
        <strain evidence="2">Houghton</strain>
    </source>
</reference>
<protein>
    <submittedName>
        <fullName evidence="2">Uncharacterized protein</fullName>
    </submittedName>
</protein>
<feature type="compositionally biased region" description="Polar residues" evidence="1">
    <location>
        <begin position="8"/>
        <end position="17"/>
    </location>
</feature>
<evidence type="ECO:0000256" key="1">
    <source>
        <dbReference type="SAM" id="MobiDB-lite"/>
    </source>
</evidence>
<accession>U6KE63</accession>
<feature type="region of interest" description="Disordered" evidence="1">
    <location>
        <begin position="266"/>
        <end position="360"/>
    </location>
</feature>
<sequence>MADRTSPPRVSSASFKTTARRKTVRITPAKDKEKTSEAQKDGESPPPDAQSTAPLEEKDEQDKRDENKETPEAVEPEPEPPYPYLTLKELPALDQPLRPLSHLCALPLKDGPSSPPPAEDSVTFIHVLERSERLTQDGRDEATRRAVSYLCNDGPGTMLLVARWLDSVADAVENNTVASSEKFPWREVIPPLFVGINKHRELLSSKMPRTQFSPKELREFLETEGFIETQGQKLQHLLETKGIPGKGSEAGAGRPDLVSSYFERMAPKQQQASAAVRVNSSTPDKGTPRSPPSAESPGGEGGSPPSSPGGTQPEQESTPYADEASRSPIREGEAAREEHKGKDGEEYPSEVASSSSRTPV</sequence>
<feature type="compositionally biased region" description="Polar residues" evidence="1">
    <location>
        <begin position="351"/>
        <end position="360"/>
    </location>
</feature>
<evidence type="ECO:0000313" key="2">
    <source>
        <dbReference type="EMBL" id="CDJ34527.1"/>
    </source>
</evidence>
<feature type="compositionally biased region" description="Basic and acidic residues" evidence="1">
    <location>
        <begin position="323"/>
        <end position="345"/>
    </location>
</feature>
<proteinExistence type="predicted"/>
<dbReference type="RefSeq" id="XP_013357090.1">
    <property type="nucleotide sequence ID" value="XM_013501636.1"/>
</dbReference>
<dbReference type="GeneID" id="25376971"/>
<name>U6KE63_9EIME</name>
<gene>
    <name evidence="2" type="ORF">EMH_0020760</name>
</gene>
<dbReference type="VEuPathDB" id="ToxoDB:EMH_0020760"/>
<feature type="compositionally biased region" description="Polar residues" evidence="1">
    <location>
        <begin position="268"/>
        <end position="284"/>
    </location>
</feature>
<dbReference type="AlphaFoldDB" id="U6KE63"/>
<organism evidence="2 3">
    <name type="scientific">Eimeria mitis</name>
    <dbReference type="NCBI Taxonomy" id="44415"/>
    <lineage>
        <taxon>Eukaryota</taxon>
        <taxon>Sar</taxon>
        <taxon>Alveolata</taxon>
        <taxon>Apicomplexa</taxon>
        <taxon>Conoidasida</taxon>
        <taxon>Coccidia</taxon>
        <taxon>Eucoccidiorida</taxon>
        <taxon>Eimeriorina</taxon>
        <taxon>Eimeriidae</taxon>
        <taxon>Eimeria</taxon>
    </lineage>
</organism>
<dbReference type="EMBL" id="HG686718">
    <property type="protein sequence ID" value="CDJ34527.1"/>
    <property type="molecule type" value="Genomic_DNA"/>
</dbReference>
<reference evidence="2" key="2">
    <citation type="submission" date="2013-10" db="EMBL/GenBank/DDBJ databases">
        <authorList>
            <person name="Aslett M."/>
        </authorList>
    </citation>
    <scope>NUCLEOTIDE SEQUENCE [LARGE SCALE GENOMIC DNA]</scope>
    <source>
        <strain evidence="2">Houghton</strain>
    </source>
</reference>
<dbReference type="Proteomes" id="UP000030744">
    <property type="component" value="Unassembled WGS sequence"/>
</dbReference>
<evidence type="ECO:0000313" key="3">
    <source>
        <dbReference type="Proteomes" id="UP000030744"/>
    </source>
</evidence>
<dbReference type="OrthoDB" id="346123at2759"/>
<keyword evidence="3" id="KW-1185">Reference proteome</keyword>
<feature type="compositionally biased region" description="Basic and acidic residues" evidence="1">
    <location>
        <begin position="28"/>
        <end position="43"/>
    </location>
</feature>
<feature type="region of interest" description="Disordered" evidence="1">
    <location>
        <begin position="1"/>
        <end position="85"/>
    </location>
</feature>